<keyword evidence="6 9" id="KW-0255">Endonuclease</keyword>
<dbReference type="OrthoDB" id="9807740at2"/>
<keyword evidence="11" id="KW-1185">Reference proteome</keyword>
<feature type="binding site" evidence="9">
    <location>
        <position position="125"/>
    </location>
    <ligand>
        <name>Zn(2+)</name>
        <dbReference type="ChEBI" id="CHEBI:29105"/>
        <note>catalytic</note>
    </ligand>
</feature>
<keyword evidence="7 9" id="KW-0378">Hydrolase</keyword>
<evidence type="ECO:0000256" key="7">
    <source>
        <dbReference type="ARBA" id="ARBA00022801"/>
    </source>
</evidence>
<dbReference type="RefSeq" id="WP_138157038.1">
    <property type="nucleotide sequence ID" value="NZ_CP039381.1"/>
</dbReference>
<dbReference type="GO" id="GO:0005737">
    <property type="term" value="C:cytoplasm"/>
    <property type="evidence" value="ECO:0007669"/>
    <property type="project" value="UniProtKB-SubCell"/>
</dbReference>
<dbReference type="InterPro" id="IPR023091">
    <property type="entry name" value="MetalPrtase_cat_dom_sf_prd"/>
</dbReference>
<keyword evidence="5 9" id="KW-0479">Metal-binding</keyword>
<keyword evidence="2 9" id="KW-0690">Ribosome biogenesis</keyword>
<dbReference type="InterPro" id="IPR020549">
    <property type="entry name" value="YbeY_CS"/>
</dbReference>
<comment type="function">
    <text evidence="9">Single strand-specific metallo-endoribonuclease involved in late-stage 70S ribosome quality control and in maturation of the 3' terminus of the 16S rRNA.</text>
</comment>
<dbReference type="HAMAP" id="MF_00009">
    <property type="entry name" value="Endoribonucl_YbeY"/>
    <property type="match status" value="1"/>
</dbReference>
<evidence type="ECO:0000313" key="10">
    <source>
        <dbReference type="EMBL" id="QCT06965.1"/>
    </source>
</evidence>
<comment type="cofactor">
    <cofactor evidence="9">
        <name>Zn(2+)</name>
        <dbReference type="ChEBI" id="CHEBI:29105"/>
    </cofactor>
    <text evidence="9">Binds 1 zinc ion.</text>
</comment>
<dbReference type="AlphaFoldDB" id="A0A4P8XV44"/>
<reference evidence="10 11" key="1">
    <citation type="submission" date="2019-04" db="EMBL/GenBank/DDBJ databases">
        <authorList>
            <person name="Embree M."/>
            <person name="Gaffney J.R."/>
        </authorList>
    </citation>
    <scope>NUCLEOTIDE SEQUENCE [LARGE SCALE GENOMIC DNA]</scope>
    <source>
        <strain evidence="10 11">JE7A12</strain>
    </source>
</reference>
<comment type="subcellular location">
    <subcellularLocation>
        <location evidence="9">Cytoplasm</location>
    </subcellularLocation>
</comment>
<keyword evidence="3 9" id="KW-0698">rRNA processing</keyword>
<dbReference type="GO" id="GO:0008270">
    <property type="term" value="F:zinc ion binding"/>
    <property type="evidence" value="ECO:0007669"/>
    <property type="project" value="UniProtKB-UniRule"/>
</dbReference>
<keyword evidence="9" id="KW-0963">Cytoplasm</keyword>
<feature type="binding site" evidence="9">
    <location>
        <position position="129"/>
    </location>
    <ligand>
        <name>Zn(2+)</name>
        <dbReference type="ChEBI" id="CHEBI:29105"/>
        <note>catalytic</note>
    </ligand>
</feature>
<dbReference type="NCBIfam" id="TIGR00043">
    <property type="entry name" value="rRNA maturation RNase YbeY"/>
    <property type="match status" value="1"/>
</dbReference>
<evidence type="ECO:0000256" key="4">
    <source>
        <dbReference type="ARBA" id="ARBA00022722"/>
    </source>
</evidence>
<evidence type="ECO:0000256" key="8">
    <source>
        <dbReference type="ARBA" id="ARBA00022833"/>
    </source>
</evidence>
<evidence type="ECO:0000256" key="9">
    <source>
        <dbReference type="HAMAP-Rule" id="MF_00009"/>
    </source>
</evidence>
<dbReference type="GO" id="GO:0004222">
    <property type="term" value="F:metalloendopeptidase activity"/>
    <property type="evidence" value="ECO:0007669"/>
    <property type="project" value="InterPro"/>
</dbReference>
<dbReference type="Proteomes" id="UP000301475">
    <property type="component" value="Chromosome"/>
</dbReference>
<dbReference type="SUPFAM" id="SSF55486">
    <property type="entry name" value="Metalloproteases ('zincins'), catalytic domain"/>
    <property type="match status" value="1"/>
</dbReference>
<dbReference type="PROSITE" id="PS01306">
    <property type="entry name" value="UPF0054"/>
    <property type="match status" value="1"/>
</dbReference>
<evidence type="ECO:0000256" key="5">
    <source>
        <dbReference type="ARBA" id="ARBA00022723"/>
    </source>
</evidence>
<evidence type="ECO:0000256" key="2">
    <source>
        <dbReference type="ARBA" id="ARBA00022517"/>
    </source>
</evidence>
<dbReference type="GO" id="GO:0006364">
    <property type="term" value="P:rRNA processing"/>
    <property type="evidence" value="ECO:0007669"/>
    <property type="project" value="UniProtKB-UniRule"/>
</dbReference>
<evidence type="ECO:0000256" key="1">
    <source>
        <dbReference type="ARBA" id="ARBA00010875"/>
    </source>
</evidence>
<name>A0A4P8XV44_9FIRM</name>
<organism evidence="10 11">
    <name type="scientific">Ruminococcus bovis</name>
    <dbReference type="NCBI Taxonomy" id="2564099"/>
    <lineage>
        <taxon>Bacteria</taxon>
        <taxon>Bacillati</taxon>
        <taxon>Bacillota</taxon>
        <taxon>Clostridia</taxon>
        <taxon>Eubacteriales</taxon>
        <taxon>Oscillospiraceae</taxon>
        <taxon>Ruminococcus</taxon>
    </lineage>
</organism>
<dbReference type="Gene3D" id="3.40.390.30">
    <property type="entry name" value="Metalloproteases ('zincins'), catalytic domain"/>
    <property type="match status" value="1"/>
</dbReference>
<keyword evidence="4 9" id="KW-0540">Nuclease</keyword>
<sequence length="168" mass="19017">MTENKIRVIITNKQKTVKIPTGLRMLVRRTCNAVLRMENFQGPAEVSVTFVDNAGIKELNAQYRNKDIETDVLSFPMGENGVWDKNPETGAYILGDVVISMEKALSQAETYGHSLQREVGYLTAHSVLHLLGYDHMEPLERVHMREKEELVMEQLGLPASISYIPDNE</sequence>
<dbReference type="EMBL" id="CP039381">
    <property type="protein sequence ID" value="QCT06965.1"/>
    <property type="molecule type" value="Genomic_DNA"/>
</dbReference>
<dbReference type="PANTHER" id="PTHR46986">
    <property type="entry name" value="ENDORIBONUCLEASE YBEY, CHLOROPLASTIC"/>
    <property type="match status" value="1"/>
</dbReference>
<evidence type="ECO:0000256" key="6">
    <source>
        <dbReference type="ARBA" id="ARBA00022759"/>
    </source>
</evidence>
<gene>
    <name evidence="9 10" type="primary">ybeY</name>
    <name evidence="10" type="ORF">E5Z56_06125</name>
</gene>
<dbReference type="Pfam" id="PF02130">
    <property type="entry name" value="YbeY"/>
    <property type="match status" value="1"/>
</dbReference>
<proteinExistence type="inferred from homology"/>
<dbReference type="GO" id="GO:0004521">
    <property type="term" value="F:RNA endonuclease activity"/>
    <property type="evidence" value="ECO:0007669"/>
    <property type="project" value="UniProtKB-UniRule"/>
</dbReference>
<comment type="similarity">
    <text evidence="1 9">Belongs to the endoribonuclease YbeY family.</text>
</comment>
<protein>
    <recommendedName>
        <fullName evidence="9">Endoribonuclease YbeY</fullName>
        <ecNumber evidence="9">3.1.-.-</ecNumber>
    </recommendedName>
</protein>
<dbReference type="PANTHER" id="PTHR46986:SF1">
    <property type="entry name" value="ENDORIBONUCLEASE YBEY, CHLOROPLASTIC"/>
    <property type="match status" value="1"/>
</dbReference>
<evidence type="ECO:0000313" key="11">
    <source>
        <dbReference type="Proteomes" id="UP000301475"/>
    </source>
</evidence>
<dbReference type="KEGG" id="ruj:E5Z56_06125"/>
<feature type="binding site" evidence="9">
    <location>
        <position position="135"/>
    </location>
    <ligand>
        <name>Zn(2+)</name>
        <dbReference type="ChEBI" id="CHEBI:29105"/>
        <note>catalytic</note>
    </ligand>
</feature>
<accession>A0A4P8XV44</accession>
<evidence type="ECO:0000256" key="3">
    <source>
        <dbReference type="ARBA" id="ARBA00022552"/>
    </source>
</evidence>
<dbReference type="InterPro" id="IPR002036">
    <property type="entry name" value="YbeY"/>
</dbReference>
<dbReference type="EC" id="3.1.-.-" evidence="9"/>
<keyword evidence="8 9" id="KW-0862">Zinc</keyword>